<proteinExistence type="predicted"/>
<reference evidence="1" key="1">
    <citation type="submission" date="2018-02" db="EMBL/GenBank/DDBJ databases">
        <title>Rhizophora mucronata_Transcriptome.</title>
        <authorList>
            <person name="Meera S.P."/>
            <person name="Sreeshan A."/>
            <person name="Augustine A."/>
        </authorList>
    </citation>
    <scope>NUCLEOTIDE SEQUENCE</scope>
    <source>
        <tissue evidence="1">Leaf</tissue>
    </source>
</reference>
<evidence type="ECO:0000313" key="1">
    <source>
        <dbReference type="EMBL" id="MBW81116.1"/>
    </source>
</evidence>
<organism evidence="1">
    <name type="scientific">Rhizophora mucronata</name>
    <name type="common">Asiatic mangrove</name>
    <dbReference type="NCBI Taxonomy" id="61149"/>
    <lineage>
        <taxon>Eukaryota</taxon>
        <taxon>Viridiplantae</taxon>
        <taxon>Streptophyta</taxon>
        <taxon>Embryophyta</taxon>
        <taxon>Tracheophyta</taxon>
        <taxon>Spermatophyta</taxon>
        <taxon>Magnoliopsida</taxon>
        <taxon>eudicotyledons</taxon>
        <taxon>Gunneridae</taxon>
        <taxon>Pentapetalae</taxon>
        <taxon>rosids</taxon>
        <taxon>fabids</taxon>
        <taxon>Malpighiales</taxon>
        <taxon>Rhizophoraceae</taxon>
        <taxon>Rhizophora</taxon>
    </lineage>
</organism>
<sequence length="32" mass="3885">MKKKKKDPSIKTSHSIDWEFIPEIINISMYLY</sequence>
<dbReference type="EMBL" id="GGEC01000633">
    <property type="protein sequence ID" value="MBW81116.1"/>
    <property type="molecule type" value="Transcribed_RNA"/>
</dbReference>
<accession>A0A2P2IIR3</accession>
<protein>
    <submittedName>
        <fullName evidence="1">Uncharacterized protein</fullName>
    </submittedName>
</protein>
<dbReference type="AlphaFoldDB" id="A0A2P2IIR3"/>
<name>A0A2P2IIR3_RHIMU</name>